<dbReference type="Proteomes" id="UP000269265">
    <property type="component" value="Unassembled WGS sequence"/>
</dbReference>
<protein>
    <submittedName>
        <fullName evidence="9">AEC family transporter</fullName>
    </submittedName>
</protein>
<evidence type="ECO:0000256" key="6">
    <source>
        <dbReference type="ARBA" id="ARBA00022989"/>
    </source>
</evidence>
<organism evidence="9 10">
    <name type="scientific">Aquabacterium soli</name>
    <dbReference type="NCBI Taxonomy" id="2493092"/>
    <lineage>
        <taxon>Bacteria</taxon>
        <taxon>Pseudomonadati</taxon>
        <taxon>Pseudomonadota</taxon>
        <taxon>Betaproteobacteria</taxon>
        <taxon>Burkholderiales</taxon>
        <taxon>Aquabacterium</taxon>
    </lineage>
</organism>
<feature type="transmembrane region" description="Helical" evidence="8">
    <location>
        <begin position="97"/>
        <end position="119"/>
    </location>
</feature>
<evidence type="ECO:0000256" key="7">
    <source>
        <dbReference type="ARBA" id="ARBA00023136"/>
    </source>
</evidence>
<evidence type="ECO:0000256" key="3">
    <source>
        <dbReference type="ARBA" id="ARBA00022448"/>
    </source>
</evidence>
<dbReference type="Pfam" id="PF03547">
    <property type="entry name" value="Mem_trans"/>
    <property type="match status" value="1"/>
</dbReference>
<keyword evidence="6 8" id="KW-1133">Transmembrane helix</keyword>
<comment type="caution">
    <text evidence="9">The sequence shown here is derived from an EMBL/GenBank/DDBJ whole genome shotgun (WGS) entry which is preliminary data.</text>
</comment>
<evidence type="ECO:0000313" key="9">
    <source>
        <dbReference type="EMBL" id="RRS03292.1"/>
    </source>
</evidence>
<dbReference type="PANTHER" id="PTHR36838:SF3">
    <property type="entry name" value="TRANSPORTER AUXIN EFFLUX CARRIER EC FAMILY"/>
    <property type="match status" value="1"/>
</dbReference>
<feature type="transmembrane region" description="Helical" evidence="8">
    <location>
        <begin position="126"/>
        <end position="145"/>
    </location>
</feature>
<evidence type="ECO:0000256" key="5">
    <source>
        <dbReference type="ARBA" id="ARBA00022692"/>
    </source>
</evidence>
<feature type="transmembrane region" description="Helical" evidence="8">
    <location>
        <begin position="34"/>
        <end position="53"/>
    </location>
</feature>
<dbReference type="OrthoDB" id="3435874at2"/>
<dbReference type="AlphaFoldDB" id="A0A426V8V5"/>
<reference evidence="9 10" key="1">
    <citation type="submission" date="2018-12" db="EMBL/GenBank/DDBJ databases">
        <title>The whole draft genome of Aquabacterium sp. SJQ9.</title>
        <authorList>
            <person name="Sun L."/>
            <person name="Gao X."/>
            <person name="Chen W."/>
            <person name="Huang K."/>
        </authorList>
    </citation>
    <scope>NUCLEOTIDE SEQUENCE [LARGE SCALE GENOMIC DNA]</scope>
    <source>
        <strain evidence="9 10">SJQ9</strain>
    </source>
</reference>
<dbReference type="RefSeq" id="WP_125244384.1">
    <property type="nucleotide sequence ID" value="NZ_RSED01000013.1"/>
</dbReference>
<dbReference type="InterPro" id="IPR038770">
    <property type="entry name" value="Na+/solute_symporter_sf"/>
</dbReference>
<feature type="transmembrane region" description="Helical" evidence="8">
    <location>
        <begin position="171"/>
        <end position="188"/>
    </location>
</feature>
<evidence type="ECO:0000256" key="2">
    <source>
        <dbReference type="ARBA" id="ARBA00010145"/>
    </source>
</evidence>
<evidence type="ECO:0000256" key="8">
    <source>
        <dbReference type="SAM" id="Phobius"/>
    </source>
</evidence>
<evidence type="ECO:0000313" key="10">
    <source>
        <dbReference type="Proteomes" id="UP000269265"/>
    </source>
</evidence>
<gene>
    <name evidence="9" type="ORF">EIP75_16530</name>
</gene>
<dbReference type="GO" id="GO:0005886">
    <property type="term" value="C:plasma membrane"/>
    <property type="evidence" value="ECO:0007669"/>
    <property type="project" value="UniProtKB-SubCell"/>
</dbReference>
<sequence>MTDLLLLFVPFFALVLMGWGAARRGVLPLVGIGALNSFVLYFGLSAMVFRLAASGALHQSGLFGLVLAYGVGGFVIALLALYWAARRGLSRRDGGLAALSTAFPNTGFLGLPLLTGLLGPQAAGPVAATLIIDVLLLSSLCLAWAHSDRHQASEEGRAVLTSLKGALRNPLLWAMGLGVAAAELHLVMPHALDEVLRLLAQSATPVALFTLGAMLARSQVQQDKAKAEPPVGVWLLTVLKLGLHPALVWGAGHVFEAQVGLAVPASGLLVLTMAAALPSASNVSMLAEREGADTGLVARIILWTTAASLLTLALWAHALGVQPRA</sequence>
<feature type="transmembrane region" description="Helical" evidence="8">
    <location>
        <begin position="65"/>
        <end position="85"/>
    </location>
</feature>
<name>A0A426V8V5_9BURK</name>
<feature type="transmembrane region" description="Helical" evidence="8">
    <location>
        <begin position="231"/>
        <end position="252"/>
    </location>
</feature>
<keyword evidence="10" id="KW-1185">Reference proteome</keyword>
<feature type="transmembrane region" description="Helical" evidence="8">
    <location>
        <begin position="195"/>
        <end position="216"/>
    </location>
</feature>
<evidence type="ECO:0000256" key="1">
    <source>
        <dbReference type="ARBA" id="ARBA00004651"/>
    </source>
</evidence>
<comment type="subcellular location">
    <subcellularLocation>
        <location evidence="1">Cell membrane</location>
        <topology evidence="1">Multi-pass membrane protein</topology>
    </subcellularLocation>
</comment>
<feature type="transmembrane region" description="Helical" evidence="8">
    <location>
        <begin position="300"/>
        <end position="321"/>
    </location>
</feature>
<keyword evidence="5 8" id="KW-0812">Transmembrane</keyword>
<accession>A0A426V8V5</accession>
<keyword evidence="7 8" id="KW-0472">Membrane</keyword>
<proteinExistence type="inferred from homology"/>
<dbReference type="InterPro" id="IPR004776">
    <property type="entry name" value="Mem_transp_PIN-like"/>
</dbReference>
<comment type="similarity">
    <text evidence="2">Belongs to the auxin efflux carrier (TC 2.A.69) family.</text>
</comment>
<dbReference type="Gene3D" id="1.20.1530.20">
    <property type="match status" value="1"/>
</dbReference>
<evidence type="ECO:0000256" key="4">
    <source>
        <dbReference type="ARBA" id="ARBA00022475"/>
    </source>
</evidence>
<dbReference type="GO" id="GO:0055085">
    <property type="term" value="P:transmembrane transport"/>
    <property type="evidence" value="ECO:0007669"/>
    <property type="project" value="InterPro"/>
</dbReference>
<dbReference type="EMBL" id="RSED01000013">
    <property type="protein sequence ID" value="RRS03292.1"/>
    <property type="molecule type" value="Genomic_DNA"/>
</dbReference>
<keyword evidence="4" id="KW-1003">Cell membrane</keyword>
<dbReference type="PANTHER" id="PTHR36838">
    <property type="entry name" value="AUXIN EFFLUX CARRIER FAMILY PROTEIN"/>
    <property type="match status" value="1"/>
</dbReference>
<feature type="transmembrane region" description="Helical" evidence="8">
    <location>
        <begin position="259"/>
        <end position="280"/>
    </location>
</feature>
<keyword evidence="3" id="KW-0813">Transport</keyword>